<evidence type="ECO:0000313" key="2">
    <source>
        <dbReference type="EMBL" id="KAJ7355858.1"/>
    </source>
</evidence>
<dbReference type="CDD" id="cd02440">
    <property type="entry name" value="AdoMet_MTases"/>
    <property type="match status" value="1"/>
</dbReference>
<dbReference type="Gene3D" id="3.40.50.150">
    <property type="entry name" value="Vaccinia Virus protein VP39"/>
    <property type="match status" value="1"/>
</dbReference>
<dbReference type="InterPro" id="IPR025714">
    <property type="entry name" value="Methyltranfer_dom"/>
</dbReference>
<name>A0AAD7ADR2_9AGAR</name>
<sequence>METASEDMYSNELRDSFGRGMNTLSDNYKLPADRVEMERLSTQHRMWKLLVGGLYPPALQAPVAKALGGATPIILDAGCGSAAWPAEMAELFPSAHAVGVDLAVHFEKTLPSNFEFIQTDLSEGLPACRDPAGYDLIHARSLHTHLKDPAAFMRHVENALKPGGIFIVGDFSLGTFDRHKVQLRPRFPTDADQDLDGAWFAGWQELWVGDIIGNTLGIDALLERGALSPIFSRKYFCPVGWAGDDVENGAELGDIMLQNTKQFVRAGLPALLADGKFSREQLDFWIDAMEDEFKTKKLYFTLDLAAAVKAPQILTAPDSRDII</sequence>
<gene>
    <name evidence="2" type="ORF">DFH08DRAFT_853758</name>
</gene>
<dbReference type="SUPFAM" id="SSF53335">
    <property type="entry name" value="S-adenosyl-L-methionine-dependent methyltransferases"/>
    <property type="match status" value="1"/>
</dbReference>
<dbReference type="GO" id="GO:0008168">
    <property type="term" value="F:methyltransferase activity"/>
    <property type="evidence" value="ECO:0007669"/>
    <property type="project" value="UniProtKB-KW"/>
</dbReference>
<reference evidence="2" key="1">
    <citation type="submission" date="2023-03" db="EMBL/GenBank/DDBJ databases">
        <title>Massive genome expansion in bonnet fungi (Mycena s.s.) driven by repeated elements and novel gene families across ecological guilds.</title>
        <authorList>
            <consortium name="Lawrence Berkeley National Laboratory"/>
            <person name="Harder C.B."/>
            <person name="Miyauchi S."/>
            <person name="Viragh M."/>
            <person name="Kuo A."/>
            <person name="Thoen E."/>
            <person name="Andreopoulos B."/>
            <person name="Lu D."/>
            <person name="Skrede I."/>
            <person name="Drula E."/>
            <person name="Henrissat B."/>
            <person name="Morin E."/>
            <person name="Kohler A."/>
            <person name="Barry K."/>
            <person name="LaButti K."/>
            <person name="Morin E."/>
            <person name="Salamov A."/>
            <person name="Lipzen A."/>
            <person name="Mereny Z."/>
            <person name="Hegedus B."/>
            <person name="Baldrian P."/>
            <person name="Stursova M."/>
            <person name="Weitz H."/>
            <person name="Taylor A."/>
            <person name="Grigoriev I.V."/>
            <person name="Nagy L.G."/>
            <person name="Martin F."/>
            <person name="Kauserud H."/>
        </authorList>
    </citation>
    <scope>NUCLEOTIDE SEQUENCE</scope>
    <source>
        <strain evidence="2">CBHHK002</strain>
    </source>
</reference>
<dbReference type="GO" id="GO:0032259">
    <property type="term" value="P:methylation"/>
    <property type="evidence" value="ECO:0007669"/>
    <property type="project" value="UniProtKB-KW"/>
</dbReference>
<organism evidence="2 3">
    <name type="scientific">Mycena albidolilacea</name>
    <dbReference type="NCBI Taxonomy" id="1033008"/>
    <lineage>
        <taxon>Eukaryota</taxon>
        <taxon>Fungi</taxon>
        <taxon>Dikarya</taxon>
        <taxon>Basidiomycota</taxon>
        <taxon>Agaricomycotina</taxon>
        <taxon>Agaricomycetes</taxon>
        <taxon>Agaricomycetidae</taxon>
        <taxon>Agaricales</taxon>
        <taxon>Marasmiineae</taxon>
        <taxon>Mycenaceae</taxon>
        <taxon>Mycena</taxon>
    </lineage>
</organism>
<keyword evidence="2" id="KW-0489">Methyltransferase</keyword>
<evidence type="ECO:0000313" key="3">
    <source>
        <dbReference type="Proteomes" id="UP001218218"/>
    </source>
</evidence>
<dbReference type="Proteomes" id="UP001218218">
    <property type="component" value="Unassembled WGS sequence"/>
</dbReference>
<dbReference type="EMBL" id="JARIHO010000009">
    <property type="protein sequence ID" value="KAJ7355858.1"/>
    <property type="molecule type" value="Genomic_DNA"/>
</dbReference>
<dbReference type="Pfam" id="PF13847">
    <property type="entry name" value="Methyltransf_31"/>
    <property type="match status" value="1"/>
</dbReference>
<keyword evidence="2" id="KW-0808">Transferase</keyword>
<feature type="domain" description="Methyltransferase" evidence="1">
    <location>
        <begin position="74"/>
        <end position="177"/>
    </location>
</feature>
<dbReference type="AlphaFoldDB" id="A0AAD7ADR2"/>
<comment type="caution">
    <text evidence="2">The sequence shown here is derived from an EMBL/GenBank/DDBJ whole genome shotgun (WGS) entry which is preliminary data.</text>
</comment>
<evidence type="ECO:0000259" key="1">
    <source>
        <dbReference type="Pfam" id="PF13847"/>
    </source>
</evidence>
<keyword evidence="3" id="KW-1185">Reference proteome</keyword>
<proteinExistence type="predicted"/>
<protein>
    <submittedName>
        <fullName evidence="2">S-adenosyl-L-methionine-dependent methyltransferase</fullName>
    </submittedName>
</protein>
<dbReference type="InterPro" id="IPR029063">
    <property type="entry name" value="SAM-dependent_MTases_sf"/>
</dbReference>
<accession>A0AAD7ADR2</accession>